<feature type="domain" description="Olfactomedin-like" evidence="11">
    <location>
        <begin position="1"/>
        <end position="272"/>
    </location>
</feature>
<comment type="subcellular location">
    <subcellularLocation>
        <location evidence="1">Peroxisome</location>
    </subcellularLocation>
</comment>
<dbReference type="SUPFAM" id="SSF54292">
    <property type="entry name" value="2Fe-2S ferredoxin-like"/>
    <property type="match status" value="1"/>
</dbReference>
<dbReference type="FunFam" id="3.30.465.10:FF:000013">
    <property type="entry name" value="Aldehyde oxidase"/>
    <property type="match status" value="1"/>
</dbReference>
<evidence type="ECO:0000256" key="6">
    <source>
        <dbReference type="ARBA" id="ARBA00022827"/>
    </source>
</evidence>
<dbReference type="Pfam" id="PF01315">
    <property type="entry name" value="Ald_Xan_dh_C"/>
    <property type="match status" value="1"/>
</dbReference>
<name>A0A3L8DJR8_OOCBI</name>
<dbReference type="PROSITE" id="PS51132">
    <property type="entry name" value="OLF"/>
    <property type="match status" value="1"/>
</dbReference>
<dbReference type="InterPro" id="IPR016166">
    <property type="entry name" value="FAD-bd_PCMH"/>
</dbReference>
<comment type="caution">
    <text evidence="13">The sequence shown here is derived from an EMBL/GenBank/DDBJ whole genome shotgun (WGS) entry which is preliminary data.</text>
</comment>
<proteinExistence type="predicted"/>
<dbReference type="Gene3D" id="3.10.20.30">
    <property type="match status" value="1"/>
</dbReference>
<keyword evidence="6" id="KW-0274">FAD</keyword>
<dbReference type="InterPro" id="IPR012675">
    <property type="entry name" value="Beta-grasp_dom_sf"/>
</dbReference>
<evidence type="ECO:0000256" key="9">
    <source>
        <dbReference type="ARBA" id="ARBA00023140"/>
    </source>
</evidence>
<dbReference type="InterPro" id="IPR016208">
    <property type="entry name" value="Ald_Oxase/xanthine_DH-like"/>
</dbReference>
<dbReference type="Gene3D" id="3.30.390.50">
    <property type="entry name" value="CO dehydrogenase flavoprotein, C-terminal domain"/>
    <property type="match status" value="1"/>
</dbReference>
<dbReference type="GO" id="GO:0016491">
    <property type="term" value="F:oxidoreductase activity"/>
    <property type="evidence" value="ECO:0007669"/>
    <property type="project" value="UniProtKB-KW"/>
</dbReference>
<keyword evidence="5" id="KW-0479">Metal-binding</keyword>
<dbReference type="Pfam" id="PF02191">
    <property type="entry name" value="OLF"/>
    <property type="match status" value="1"/>
</dbReference>
<dbReference type="Pfam" id="PF20256">
    <property type="entry name" value="MoCoBD_2"/>
    <property type="match status" value="2"/>
</dbReference>
<dbReference type="FunFam" id="3.30.390.50:FF:000003">
    <property type="entry name" value="Aldehyde oxidase1"/>
    <property type="match status" value="1"/>
</dbReference>
<dbReference type="SUPFAM" id="SSF47741">
    <property type="entry name" value="CO dehydrogenase ISP C-domain like"/>
    <property type="match status" value="1"/>
</dbReference>
<dbReference type="Proteomes" id="UP000279307">
    <property type="component" value="Chromosome 7"/>
</dbReference>
<dbReference type="SMART" id="SM01008">
    <property type="entry name" value="Ald_Xan_dh_C"/>
    <property type="match status" value="1"/>
</dbReference>
<dbReference type="PANTHER" id="PTHR11908:SF132">
    <property type="entry name" value="ALDEHYDE OXIDASE 1-RELATED"/>
    <property type="match status" value="1"/>
</dbReference>
<organism evidence="13">
    <name type="scientific">Ooceraea biroi</name>
    <name type="common">Clonal raider ant</name>
    <name type="synonym">Cerapachys biroi</name>
    <dbReference type="NCBI Taxonomy" id="2015173"/>
    <lineage>
        <taxon>Eukaryota</taxon>
        <taxon>Metazoa</taxon>
        <taxon>Ecdysozoa</taxon>
        <taxon>Arthropoda</taxon>
        <taxon>Hexapoda</taxon>
        <taxon>Insecta</taxon>
        <taxon>Pterygota</taxon>
        <taxon>Neoptera</taxon>
        <taxon>Endopterygota</taxon>
        <taxon>Hymenoptera</taxon>
        <taxon>Apocrita</taxon>
        <taxon>Aculeata</taxon>
        <taxon>Formicoidea</taxon>
        <taxon>Formicidae</taxon>
        <taxon>Dorylinae</taxon>
        <taxon>Ooceraea</taxon>
    </lineage>
</organism>
<dbReference type="Pfam" id="PF00941">
    <property type="entry name" value="FAD_binding_5"/>
    <property type="match status" value="1"/>
</dbReference>
<keyword evidence="9" id="KW-0576">Peroxisome</keyword>
<dbReference type="Pfam" id="PF03450">
    <property type="entry name" value="CO_deh_flav_C"/>
    <property type="match status" value="1"/>
</dbReference>
<dbReference type="InterPro" id="IPR046867">
    <property type="entry name" value="AldOxase/xan_DH_MoCoBD2"/>
</dbReference>
<dbReference type="Pfam" id="PF01799">
    <property type="entry name" value="Fer2_2"/>
    <property type="match status" value="1"/>
</dbReference>
<feature type="domain" description="FAD-binding PCMH-type" evidence="12">
    <location>
        <begin position="488"/>
        <end position="668"/>
    </location>
</feature>
<evidence type="ECO:0000313" key="13">
    <source>
        <dbReference type="EMBL" id="RLU20660.1"/>
    </source>
</evidence>
<evidence type="ECO:0000256" key="10">
    <source>
        <dbReference type="PROSITE-ProRule" id="PRU00446"/>
    </source>
</evidence>
<dbReference type="InterPro" id="IPR036318">
    <property type="entry name" value="FAD-bd_PCMH-like_sf"/>
</dbReference>
<dbReference type="SMART" id="SM01092">
    <property type="entry name" value="CO_deh_flav_C"/>
    <property type="match status" value="1"/>
</dbReference>
<dbReference type="InterPro" id="IPR002888">
    <property type="entry name" value="2Fe-2S-bd"/>
</dbReference>
<dbReference type="Gene3D" id="3.30.465.10">
    <property type="match status" value="1"/>
</dbReference>
<dbReference type="PANTHER" id="PTHR11908">
    <property type="entry name" value="XANTHINE DEHYDROGENASE"/>
    <property type="match status" value="1"/>
</dbReference>
<accession>A0A3L8DJR8</accession>
<evidence type="ECO:0000256" key="7">
    <source>
        <dbReference type="ARBA" id="ARBA00023002"/>
    </source>
</evidence>
<dbReference type="SUPFAM" id="SSF56176">
    <property type="entry name" value="FAD-binding/transporter-associated domain-like"/>
    <property type="match status" value="1"/>
</dbReference>
<dbReference type="InterPro" id="IPR037165">
    <property type="entry name" value="AldOxase/xan_DH_Mopterin-bd_sf"/>
</dbReference>
<keyword evidence="8" id="KW-0408">Iron</keyword>
<dbReference type="FunFam" id="3.90.1170.50:FF:000003">
    <property type="entry name" value="Aldehyde oxidase"/>
    <property type="match status" value="1"/>
</dbReference>
<dbReference type="GO" id="GO:0071949">
    <property type="term" value="F:FAD binding"/>
    <property type="evidence" value="ECO:0007669"/>
    <property type="project" value="InterPro"/>
</dbReference>
<comment type="caution">
    <text evidence="10">Lacks conserved residue(s) required for the propagation of feature annotation.</text>
</comment>
<evidence type="ECO:0000256" key="3">
    <source>
        <dbReference type="ARBA" id="ARBA00022505"/>
    </source>
</evidence>
<dbReference type="InterPro" id="IPR003112">
    <property type="entry name" value="Olfac-like_dom"/>
</dbReference>
<dbReference type="InterPro" id="IPR002346">
    <property type="entry name" value="Mopterin_DH_FAD-bd"/>
</dbReference>
<dbReference type="InterPro" id="IPR006058">
    <property type="entry name" value="2Fe2S_fd_BS"/>
</dbReference>
<dbReference type="OrthoDB" id="8626508at2759"/>
<dbReference type="InterPro" id="IPR036683">
    <property type="entry name" value="CO_DH_flav_C_dom_sf"/>
</dbReference>
<reference evidence="13" key="2">
    <citation type="submission" date="2018-07" db="EMBL/GenBank/DDBJ databases">
        <authorList>
            <person name="Mckenzie S.K."/>
            <person name="Kronauer D.J.C."/>
        </authorList>
    </citation>
    <scope>NUCLEOTIDE SEQUENCE</scope>
    <source>
        <strain evidence="13">Clonal line C1</strain>
    </source>
</reference>
<evidence type="ECO:0000256" key="4">
    <source>
        <dbReference type="ARBA" id="ARBA00022630"/>
    </source>
</evidence>
<dbReference type="Gene3D" id="1.10.150.120">
    <property type="entry name" value="[2Fe-2S]-binding domain"/>
    <property type="match status" value="1"/>
</dbReference>
<comment type="subunit">
    <text evidence="2">Homodimer.</text>
</comment>
<dbReference type="Gene3D" id="3.90.1170.50">
    <property type="entry name" value="Aldehyde oxidase/xanthine dehydrogenase, a/b hammerhead"/>
    <property type="match status" value="1"/>
</dbReference>
<keyword evidence="4" id="KW-0285">Flavoprotein</keyword>
<evidence type="ECO:0000256" key="2">
    <source>
        <dbReference type="ARBA" id="ARBA00011738"/>
    </source>
</evidence>
<dbReference type="EMBL" id="QOIP01000007">
    <property type="protein sequence ID" value="RLU20660.1"/>
    <property type="molecule type" value="Genomic_DNA"/>
</dbReference>
<dbReference type="PROSITE" id="PS51387">
    <property type="entry name" value="FAD_PCMH"/>
    <property type="match status" value="1"/>
</dbReference>
<evidence type="ECO:0000256" key="1">
    <source>
        <dbReference type="ARBA" id="ARBA00004275"/>
    </source>
</evidence>
<dbReference type="SUPFAM" id="SSF55447">
    <property type="entry name" value="CO dehydrogenase flavoprotein C-terminal domain-like"/>
    <property type="match status" value="1"/>
</dbReference>
<dbReference type="InterPro" id="IPR016169">
    <property type="entry name" value="FAD-bd_PCMH_sub2"/>
</dbReference>
<dbReference type="SUPFAM" id="SSF56003">
    <property type="entry name" value="Molybdenum cofactor-binding domain"/>
    <property type="match status" value="1"/>
</dbReference>
<evidence type="ECO:0000256" key="5">
    <source>
        <dbReference type="ARBA" id="ARBA00022723"/>
    </source>
</evidence>
<sequence length="1302" mass="146848">MDDYYGSWMHDTYRHDMPDRLWVTRNNDTFYIYEYRSKENFKNETPNQIKLPYSFQGNGHVVYNKSFFYNPQNRPTVLRFDLSPSSNNGCHQIPSTKYLNKCEIQLPDLNVNTQNFLYTHNFTYVDFNVDENGLWVIYGLSSNNTAVVKIDPVDMTMQYGWNISINHHIFGEMFIAGGMLYAVHSVTEDTMKIRFAYNLYNNTTLNMHLSFTNPYYKTTAVSYNHKTKVRARPAIPFTVLLRHALVQVYFPFQELYTWNKGNQLAYPLITNYKHRSKHRIVFWIVHQLWVRLSVLRVSGGISADTSLNVYIRDYAKLRGTKAMCHEGGCGACIVAAEIKGKTIAVNSCLIPILICDGWAIHTIEGIGNRKDGYHSIQATLAEKNGTQCGYCSPGMVMNLYSLVKDKKLTMQEIENSFGSNICRCTGYRPILDAFKGYASDAPASLMKDIHDIEEIYKIKTCPKNGKPCKTSGCCVKTLFPVRNSTLDIKLEDAEFYKVYSIEDLFAVFQQKPNATYILNGGNTAHGVYRAGKHDLHIDINDIPDLRRIEKTNDSLTLGGGISLTVAMETFQKYSSEAGFKYLQHLAHHIDLIASVPVRNMGSMAGNLMIKHTHHEFPSDLFLVLETAGTQIHILEGPGRKQSMMLRDFLEIDMKHKIIYSLVLPTRSADYEYRSYKIMPRAQNAHAHINAGFLFKLSGDGKVLEKPNIIFGGINEHFLHAKNTEEMLVGKSIFDKQVMKTALETLHGELQPDHVLPDYSPEFRRTLAEGLFYKFVLSIKPENVNSNFRSGGSILERGLSSGVQDYETDKNLWPVNKPTTKLEAIQQTSGEAVYCNDLPPFPREVFCAFVLANVSNGKIADIDASKALAMKGVVAFFSAKDIPGKNLMTAAASQEVMMMDDEVLFAEDILYAGQPVGVIAAETHNLANEAAKLVDIKYSESMKRKPVLTIEDALATKDESRILQTMHVEAKKKGNNTKHVIKGVFRCGSQYHYTMETQSCVCIPTEDGSTEGIGMIESIMEHIARVLKKDPLQVRLANMHSDHKSAMETMINDLSKSADYEMRKRAVETFNNENRWKKKGIAIVPMQYLLMHFGPHNAVVSICGRDGTVCVTHGGIECGQGLNTKVAQVAAYTLGISLDLIAVKASNNLMTPNNMVTGGSVVSELCSYFKCSIRDFYCHIAFSSIELERKIREGKIMIIHCYLFIVCTYLDRHVPEHDSTLKPYPIYGVTITEVEVDLLTGQHIISRVDLMEDAGTSLNPEVDIGQIEGSFVMGIGFWTSEDIVYDPKTGILMNDRTWVRDLY</sequence>
<dbReference type="SMART" id="SM00284">
    <property type="entry name" value="OLF"/>
    <property type="match status" value="1"/>
</dbReference>
<dbReference type="InterPro" id="IPR000674">
    <property type="entry name" value="Ald_Oxase/Xan_DH_a/b"/>
</dbReference>
<evidence type="ECO:0000259" key="12">
    <source>
        <dbReference type="PROSITE" id="PS51387"/>
    </source>
</evidence>
<evidence type="ECO:0008006" key="14">
    <source>
        <dbReference type="Google" id="ProtNLM"/>
    </source>
</evidence>
<keyword evidence="3" id="KW-0500">Molybdenum</keyword>
<dbReference type="GO" id="GO:0005506">
    <property type="term" value="F:iron ion binding"/>
    <property type="evidence" value="ECO:0007669"/>
    <property type="project" value="InterPro"/>
</dbReference>
<dbReference type="InterPro" id="IPR036884">
    <property type="entry name" value="2Fe-2S-bd_dom_sf"/>
</dbReference>
<protein>
    <recommendedName>
        <fullName evidence="14">FAD-binding PCMH-type domain-containing protein</fullName>
    </recommendedName>
</protein>
<evidence type="ECO:0000259" key="11">
    <source>
        <dbReference type="PROSITE" id="PS51132"/>
    </source>
</evidence>
<gene>
    <name evidence="13" type="ORF">DMN91_007273</name>
</gene>
<dbReference type="Gene3D" id="3.30.365.10">
    <property type="entry name" value="Aldehyde oxidase/xanthine dehydrogenase, molybdopterin binding domain"/>
    <property type="match status" value="2"/>
</dbReference>
<evidence type="ECO:0000256" key="8">
    <source>
        <dbReference type="ARBA" id="ARBA00023004"/>
    </source>
</evidence>
<dbReference type="PROSITE" id="PS00197">
    <property type="entry name" value="2FE2S_FER_1"/>
    <property type="match status" value="1"/>
</dbReference>
<dbReference type="InterPro" id="IPR036010">
    <property type="entry name" value="2Fe-2S_ferredoxin-like_sf"/>
</dbReference>
<dbReference type="InterPro" id="IPR005107">
    <property type="entry name" value="CO_DH_flav_C"/>
</dbReference>
<dbReference type="GO" id="GO:0005777">
    <property type="term" value="C:peroxisome"/>
    <property type="evidence" value="ECO:0007669"/>
    <property type="project" value="UniProtKB-SubCell"/>
</dbReference>
<dbReference type="GO" id="GO:0051537">
    <property type="term" value="F:2 iron, 2 sulfur cluster binding"/>
    <property type="evidence" value="ECO:0007669"/>
    <property type="project" value="InterPro"/>
</dbReference>
<reference evidence="13" key="1">
    <citation type="journal article" date="2018" name="Genome Res.">
        <title>The genomic architecture and molecular evolution of ant odorant receptors.</title>
        <authorList>
            <person name="McKenzie S.K."/>
            <person name="Kronauer D.J.C."/>
        </authorList>
    </citation>
    <scope>NUCLEOTIDE SEQUENCE [LARGE SCALE GENOMIC DNA]</scope>
    <source>
        <strain evidence="13">Clonal line C1</strain>
    </source>
</reference>
<dbReference type="InterPro" id="IPR036856">
    <property type="entry name" value="Ald_Oxase/Xan_DH_a/b_sf"/>
</dbReference>
<dbReference type="SUPFAM" id="SSF54665">
    <property type="entry name" value="CO dehydrogenase molybdoprotein N-domain-like"/>
    <property type="match status" value="1"/>
</dbReference>
<keyword evidence="7" id="KW-0560">Oxidoreductase</keyword>